<dbReference type="GO" id="GO:0020037">
    <property type="term" value="F:heme binding"/>
    <property type="evidence" value="ECO:0007669"/>
    <property type="project" value="InterPro"/>
</dbReference>
<dbReference type="PANTHER" id="PTHR47947">
    <property type="entry name" value="CYTOCHROME P450 82C3-RELATED"/>
    <property type="match status" value="1"/>
</dbReference>
<comment type="similarity">
    <text evidence="4 15">Belongs to the cytochrome P450 family.</text>
</comment>
<keyword evidence="13" id="KW-0472">Membrane</keyword>
<dbReference type="PRINTS" id="PR00385">
    <property type="entry name" value="P450"/>
</dbReference>
<dbReference type="PANTHER" id="PTHR47947:SF26">
    <property type="entry name" value="CYTOCHROME P450"/>
    <property type="match status" value="1"/>
</dbReference>
<keyword evidence="8" id="KW-1133">Transmembrane helix</keyword>
<comment type="pathway">
    <text evidence="3">Alkaloid biosynthesis; taxol biosynthesis.</text>
</comment>
<evidence type="ECO:0008006" key="18">
    <source>
        <dbReference type="Google" id="ProtNLM"/>
    </source>
</evidence>
<dbReference type="InterPro" id="IPR002401">
    <property type="entry name" value="Cyt_P450_E_grp-I"/>
</dbReference>
<evidence type="ECO:0000256" key="1">
    <source>
        <dbReference type="ARBA" id="ARBA00001971"/>
    </source>
</evidence>
<comment type="cofactor">
    <cofactor evidence="1 14">
        <name>heme</name>
        <dbReference type="ChEBI" id="CHEBI:30413"/>
    </cofactor>
</comment>
<accession>A0AA38GZ07</accession>
<organism evidence="16 17">
    <name type="scientific">Taxus chinensis</name>
    <name type="common">Chinese yew</name>
    <name type="synonym">Taxus wallichiana var. chinensis</name>
    <dbReference type="NCBI Taxonomy" id="29808"/>
    <lineage>
        <taxon>Eukaryota</taxon>
        <taxon>Viridiplantae</taxon>
        <taxon>Streptophyta</taxon>
        <taxon>Embryophyta</taxon>
        <taxon>Tracheophyta</taxon>
        <taxon>Spermatophyta</taxon>
        <taxon>Pinopsida</taxon>
        <taxon>Pinidae</taxon>
        <taxon>Conifers II</taxon>
        <taxon>Cupressales</taxon>
        <taxon>Taxaceae</taxon>
        <taxon>Taxus</taxon>
    </lineage>
</organism>
<dbReference type="GO" id="GO:0016020">
    <property type="term" value="C:membrane"/>
    <property type="evidence" value="ECO:0007669"/>
    <property type="project" value="UniProtKB-SubCell"/>
</dbReference>
<dbReference type="GO" id="GO:0005506">
    <property type="term" value="F:iron ion binding"/>
    <property type="evidence" value="ECO:0007669"/>
    <property type="project" value="InterPro"/>
</dbReference>
<feature type="binding site" description="axial binding residue" evidence="14">
    <location>
        <position position="259"/>
    </location>
    <ligand>
        <name>heme</name>
        <dbReference type="ChEBI" id="CHEBI:30413"/>
    </ligand>
    <ligandPart>
        <name>Fe</name>
        <dbReference type="ChEBI" id="CHEBI:18248"/>
    </ligandPart>
</feature>
<gene>
    <name evidence="16" type="ORF">KI387_002590</name>
</gene>
<evidence type="ECO:0000256" key="6">
    <source>
        <dbReference type="ARBA" id="ARBA00022692"/>
    </source>
</evidence>
<dbReference type="EMBL" id="JAHRHJ020000001">
    <property type="protein sequence ID" value="KAH9330482.1"/>
    <property type="molecule type" value="Genomic_DNA"/>
</dbReference>
<keyword evidence="5 14" id="KW-0349">Heme</keyword>
<evidence type="ECO:0000313" key="17">
    <source>
        <dbReference type="Proteomes" id="UP000824469"/>
    </source>
</evidence>
<comment type="subcellular location">
    <subcellularLocation>
        <location evidence="2">Membrane</location>
    </subcellularLocation>
</comment>
<dbReference type="InterPro" id="IPR050651">
    <property type="entry name" value="Plant_Cytochrome_P450_Monoox"/>
</dbReference>
<keyword evidence="17" id="KW-1185">Reference proteome</keyword>
<keyword evidence="6" id="KW-0812">Transmembrane</keyword>
<evidence type="ECO:0000256" key="3">
    <source>
        <dbReference type="ARBA" id="ARBA00005122"/>
    </source>
</evidence>
<dbReference type="GO" id="GO:0016705">
    <property type="term" value="F:oxidoreductase activity, acting on paired donors, with incorporation or reduction of molecular oxygen"/>
    <property type="evidence" value="ECO:0007669"/>
    <property type="project" value="InterPro"/>
</dbReference>
<keyword evidence="9 15" id="KW-0560">Oxidoreductase</keyword>
<evidence type="ECO:0000256" key="10">
    <source>
        <dbReference type="ARBA" id="ARBA00023004"/>
    </source>
</evidence>
<evidence type="ECO:0000256" key="12">
    <source>
        <dbReference type="ARBA" id="ARBA00023059"/>
    </source>
</evidence>
<dbReference type="Gene3D" id="1.10.630.10">
    <property type="entry name" value="Cytochrome P450"/>
    <property type="match status" value="1"/>
</dbReference>
<keyword evidence="12" id="KW-0876">Taxol biosynthesis</keyword>
<dbReference type="FunFam" id="1.10.630.10:FF:000126">
    <property type="entry name" value="Predicted protein"/>
    <property type="match status" value="1"/>
</dbReference>
<comment type="caution">
    <text evidence="16">The sequence shown here is derived from an EMBL/GenBank/DDBJ whole genome shotgun (WGS) entry which is preliminary data.</text>
</comment>
<keyword evidence="7 14" id="KW-0479">Metal-binding</keyword>
<name>A0AA38GZ07_TAXCH</name>
<dbReference type="GO" id="GO:0004497">
    <property type="term" value="F:monooxygenase activity"/>
    <property type="evidence" value="ECO:0007669"/>
    <property type="project" value="UniProtKB-KW"/>
</dbReference>
<dbReference type="Pfam" id="PF00067">
    <property type="entry name" value="p450"/>
    <property type="match status" value="1"/>
</dbReference>
<dbReference type="InterPro" id="IPR001128">
    <property type="entry name" value="Cyt_P450"/>
</dbReference>
<evidence type="ECO:0000256" key="13">
    <source>
        <dbReference type="ARBA" id="ARBA00023136"/>
    </source>
</evidence>
<proteinExistence type="inferred from homology"/>
<keyword evidence="11 15" id="KW-0503">Monooxygenase</keyword>
<dbReference type="OMA" id="ATEIDCV"/>
<dbReference type="AlphaFoldDB" id="A0AA38GZ07"/>
<evidence type="ECO:0000256" key="14">
    <source>
        <dbReference type="PIRSR" id="PIRSR602401-1"/>
    </source>
</evidence>
<dbReference type="InterPro" id="IPR017972">
    <property type="entry name" value="Cyt_P450_CS"/>
</dbReference>
<dbReference type="GO" id="GO:0042617">
    <property type="term" value="P:paclitaxel biosynthetic process"/>
    <property type="evidence" value="ECO:0007669"/>
    <property type="project" value="UniProtKB-KW"/>
</dbReference>
<evidence type="ECO:0000256" key="15">
    <source>
        <dbReference type="RuleBase" id="RU000461"/>
    </source>
</evidence>
<evidence type="ECO:0000313" key="16">
    <source>
        <dbReference type="EMBL" id="KAH9330482.1"/>
    </source>
</evidence>
<reference evidence="16 17" key="1">
    <citation type="journal article" date="2021" name="Nat. Plants">
        <title>The Taxus genome provides insights into paclitaxel biosynthesis.</title>
        <authorList>
            <person name="Xiong X."/>
            <person name="Gou J."/>
            <person name="Liao Q."/>
            <person name="Li Y."/>
            <person name="Zhou Q."/>
            <person name="Bi G."/>
            <person name="Li C."/>
            <person name="Du R."/>
            <person name="Wang X."/>
            <person name="Sun T."/>
            <person name="Guo L."/>
            <person name="Liang H."/>
            <person name="Lu P."/>
            <person name="Wu Y."/>
            <person name="Zhang Z."/>
            <person name="Ro D.K."/>
            <person name="Shang Y."/>
            <person name="Huang S."/>
            <person name="Yan J."/>
        </authorList>
    </citation>
    <scope>NUCLEOTIDE SEQUENCE [LARGE SCALE GENOMIC DNA]</scope>
    <source>
        <strain evidence="16">Ta-2019</strain>
    </source>
</reference>
<evidence type="ECO:0000256" key="2">
    <source>
        <dbReference type="ARBA" id="ARBA00004370"/>
    </source>
</evidence>
<evidence type="ECO:0000256" key="5">
    <source>
        <dbReference type="ARBA" id="ARBA00022617"/>
    </source>
</evidence>
<evidence type="ECO:0000256" key="9">
    <source>
        <dbReference type="ARBA" id="ARBA00023002"/>
    </source>
</evidence>
<evidence type="ECO:0000256" key="8">
    <source>
        <dbReference type="ARBA" id="ARBA00022989"/>
    </source>
</evidence>
<dbReference type="InterPro" id="IPR036396">
    <property type="entry name" value="Cyt_P450_sf"/>
</dbReference>
<dbReference type="CDD" id="cd20618">
    <property type="entry name" value="CYP71_clan"/>
    <property type="match status" value="1"/>
</dbReference>
<dbReference type="SUPFAM" id="SSF48264">
    <property type="entry name" value="Cytochrome P450"/>
    <property type="match status" value="1"/>
</dbReference>
<evidence type="ECO:0000256" key="11">
    <source>
        <dbReference type="ARBA" id="ARBA00023033"/>
    </source>
</evidence>
<evidence type="ECO:0000256" key="7">
    <source>
        <dbReference type="ARBA" id="ARBA00022723"/>
    </source>
</evidence>
<evidence type="ECO:0000256" key="4">
    <source>
        <dbReference type="ARBA" id="ARBA00010617"/>
    </source>
</evidence>
<dbReference type="Proteomes" id="UP000824469">
    <property type="component" value="Unassembled WGS sequence"/>
</dbReference>
<keyword evidence="10 14" id="KW-0408">Iron</keyword>
<dbReference type="PROSITE" id="PS00086">
    <property type="entry name" value="CYTOCHROME_P450"/>
    <property type="match status" value="1"/>
</dbReference>
<dbReference type="PRINTS" id="PR00463">
    <property type="entry name" value="EP450I"/>
</dbReference>
<feature type="non-terminal residue" evidence="16">
    <location>
        <position position="319"/>
    </location>
</feature>
<protein>
    <recommendedName>
        <fullName evidence="18">Cytochrome P450</fullName>
    </recommendedName>
</protein>
<sequence>EQYFGEKSGISYCELKHAIEESLMLHGAICIGDYIPWLKRFDLQGYEKAMKHAQRKLDTYMQIIVEKHRENESNKDEDQMDFIDVLISEEKDEAISDKDAFVKATAMIMLLGGTDTSSVALEWALSLLLSHPHALEKAQDELDSKIGRNRVVVESDIRQLNYLQAIMKETLRLHPPAPLLVPHQSTEACIVGGFHIPAGTTLIINAWVIHRDEKVWNRPLEFIPERFMEVGGGDRGIGNIYKIENEFGMIPFGAGRRGCPGYSLAMCTMHITLARLLQGFNWFAPDEKKIDMNEGVGATMPRAVPLKVIVQPRLHHGLY</sequence>